<sequence length="82" mass="8941">MITLLEWGGSLLGLLGAFLLATHSRLSKYGWIAFLAANLAMVAFAIGIERYGLLVQQIGFTATSVLGLRRAGLLFFRAVKQR</sequence>
<feature type="transmembrane region" description="Helical" evidence="1">
    <location>
        <begin position="29"/>
        <end position="48"/>
    </location>
</feature>
<dbReference type="Proteomes" id="UP000194440">
    <property type="component" value="Plasmid pACP4.3"/>
</dbReference>
<feature type="transmembrane region" description="Helical" evidence="1">
    <location>
        <begin position="6"/>
        <end position="22"/>
    </location>
</feature>
<keyword evidence="1" id="KW-0812">Transmembrane</keyword>
<geneLocation type="plasmid" evidence="2 3">
    <name>pACP4.3</name>
</geneLocation>
<protein>
    <recommendedName>
        <fullName evidence="4">Nicotinamide riboside transporter PnuC</fullName>
    </recommendedName>
</protein>
<evidence type="ECO:0000313" key="3">
    <source>
        <dbReference type="Proteomes" id="UP000194440"/>
    </source>
</evidence>
<dbReference type="EMBL" id="CP021369">
    <property type="protein sequence ID" value="ART61459.1"/>
    <property type="molecule type" value="Genomic_DNA"/>
</dbReference>
<keyword evidence="1" id="KW-1133">Transmembrane helix</keyword>
<dbReference type="KEGG" id="acip:CBP36_21055"/>
<keyword evidence="2" id="KW-0614">Plasmid</keyword>
<evidence type="ECO:0000313" key="2">
    <source>
        <dbReference type="EMBL" id="ART61459.1"/>
    </source>
</evidence>
<keyword evidence="1" id="KW-0472">Membrane</keyword>
<name>A0A240UKA8_9BURK</name>
<keyword evidence="3" id="KW-1185">Reference proteome</keyword>
<organism evidence="2 3">
    <name type="scientific">Acidovorax carolinensis</name>
    <dbReference type="NCBI Taxonomy" id="553814"/>
    <lineage>
        <taxon>Bacteria</taxon>
        <taxon>Pseudomonadati</taxon>
        <taxon>Pseudomonadota</taxon>
        <taxon>Betaproteobacteria</taxon>
        <taxon>Burkholderiales</taxon>
        <taxon>Comamonadaceae</taxon>
        <taxon>Acidovorax</taxon>
    </lineage>
</organism>
<gene>
    <name evidence="2" type="ORF">CBP36_21055</name>
</gene>
<evidence type="ECO:0008006" key="4">
    <source>
        <dbReference type="Google" id="ProtNLM"/>
    </source>
</evidence>
<dbReference type="RefSeq" id="WP_086929164.1">
    <property type="nucleotide sequence ID" value="NZ_CP021369.1"/>
</dbReference>
<proteinExistence type="predicted"/>
<accession>A0A240UKA8</accession>
<evidence type="ECO:0000256" key="1">
    <source>
        <dbReference type="SAM" id="Phobius"/>
    </source>
</evidence>
<dbReference type="OrthoDB" id="8912019at2"/>
<dbReference type="AlphaFoldDB" id="A0A240UKA8"/>
<reference evidence="2" key="1">
    <citation type="submission" date="2017-05" db="EMBL/GenBank/DDBJ databases">
        <title>Polyphasic characterization of four soil-derived phenanthrene-degrading Acidovorax strains and proposal of Acidovorax phenanthrenivorans sp. nov.</title>
        <authorList>
            <person name="Singleton D."/>
            <person name="Lee J."/>
            <person name="Dickey A.N."/>
            <person name="Stroud A."/>
            <person name="Scholl E.H."/>
            <person name="Wright F.A."/>
            <person name="Aitken M.D."/>
        </authorList>
    </citation>
    <scope>NUCLEOTIDE SEQUENCE</scope>
    <source>
        <strain evidence="2">P4</strain>
        <plasmid evidence="2">pACP4.3</plasmid>
    </source>
</reference>